<dbReference type="AlphaFoldDB" id="A0AB39VBF9"/>
<organism evidence="2">
    <name type="scientific">Leptotrichia mesophila</name>
    <dbReference type="NCBI Taxonomy" id="3239303"/>
    <lineage>
        <taxon>Bacteria</taxon>
        <taxon>Fusobacteriati</taxon>
        <taxon>Fusobacteriota</taxon>
        <taxon>Fusobacteriia</taxon>
        <taxon>Fusobacteriales</taxon>
        <taxon>Leptotrichiaceae</taxon>
        <taxon>Leptotrichia</taxon>
    </lineage>
</organism>
<accession>A0AB39VBF9</accession>
<evidence type="ECO:0000259" key="1">
    <source>
        <dbReference type="PROSITE" id="PS51186"/>
    </source>
</evidence>
<dbReference type="PANTHER" id="PTHR43072:SF8">
    <property type="entry name" value="ACYLTRANSFERASE FABY-RELATED"/>
    <property type="match status" value="1"/>
</dbReference>
<name>A0AB39VBF9_9FUSO</name>
<reference evidence="2" key="1">
    <citation type="submission" date="2024-07" db="EMBL/GenBank/DDBJ databases">
        <authorList>
            <person name="Li X.-J."/>
            <person name="Wang X."/>
        </authorList>
    </citation>
    <scope>NUCLEOTIDE SEQUENCE</scope>
    <source>
        <strain evidence="2">HSP-342</strain>
    </source>
</reference>
<dbReference type="GO" id="GO:0016747">
    <property type="term" value="F:acyltransferase activity, transferring groups other than amino-acyl groups"/>
    <property type="evidence" value="ECO:0007669"/>
    <property type="project" value="InterPro"/>
</dbReference>
<proteinExistence type="predicted"/>
<gene>
    <name evidence="2" type="ORF">AB8B23_10785</name>
</gene>
<dbReference type="EMBL" id="CP165646">
    <property type="protein sequence ID" value="XDU64393.1"/>
    <property type="molecule type" value="Genomic_DNA"/>
</dbReference>
<sequence>MKIKKENLIFRFATEEDAEKILKIYKPYIENTTITFEYEVPSVEEFKGRIKEVSEKYPYIVCECGNKIAGYAYAYKIWTRAAYQWDTELSVYTDEKFYGNGIGKKLYKILIEILKLQNVVNVYGLVTYPNENSEKLHNYFGFKKAAYFENSGYKFGKWIGVTWFEKAINEHFDNPKLVRKISEIDEEKVQRILKSV</sequence>
<feature type="domain" description="N-acetyltransferase" evidence="1">
    <location>
        <begin position="8"/>
        <end position="169"/>
    </location>
</feature>
<dbReference type="CDD" id="cd04301">
    <property type="entry name" value="NAT_SF"/>
    <property type="match status" value="1"/>
</dbReference>
<dbReference type="KEGG" id="lmes:AB8B23_10785"/>
<dbReference type="Gene3D" id="3.40.630.30">
    <property type="match status" value="1"/>
</dbReference>
<dbReference type="Pfam" id="PF13420">
    <property type="entry name" value="Acetyltransf_4"/>
    <property type="match status" value="1"/>
</dbReference>
<dbReference type="SUPFAM" id="SSF55729">
    <property type="entry name" value="Acyl-CoA N-acyltransferases (Nat)"/>
    <property type="match status" value="1"/>
</dbReference>
<dbReference type="PANTHER" id="PTHR43072">
    <property type="entry name" value="N-ACETYLTRANSFERASE"/>
    <property type="match status" value="1"/>
</dbReference>
<dbReference type="PROSITE" id="PS51186">
    <property type="entry name" value="GNAT"/>
    <property type="match status" value="1"/>
</dbReference>
<dbReference type="InterPro" id="IPR000182">
    <property type="entry name" value="GNAT_dom"/>
</dbReference>
<dbReference type="RefSeq" id="WP_369712744.1">
    <property type="nucleotide sequence ID" value="NZ_CP165646.1"/>
</dbReference>
<dbReference type="InterPro" id="IPR016181">
    <property type="entry name" value="Acyl_CoA_acyltransferase"/>
</dbReference>
<protein>
    <submittedName>
        <fullName evidence="2">N-acetyltransferase family protein</fullName>
    </submittedName>
</protein>
<evidence type="ECO:0000313" key="2">
    <source>
        <dbReference type="EMBL" id="XDU64393.1"/>
    </source>
</evidence>